<evidence type="ECO:0000313" key="3">
    <source>
        <dbReference type="Proteomes" id="UP000440578"/>
    </source>
</evidence>
<accession>A0A6A4WZ88</accession>
<sequence>MSRAERSETALSRGGAKWGSTGREEAETALHDVMAQCMSEQTADSSQQLRESQRALKRTRQHLQLQEARSRQLVTACAAKLRDQQAEAARAEALKERQFQRILQQLAVLQSKLKREQKLIYQEMSEREQLSQQQARELERLRRTNRRLLGKVTRLSAPCARCGTKPDSGISDCDEPDELAPKQAKTGGSPDSALASAESSDTASPPTAERGIMKTTREQRKAPPKTVTFSLSDEPREREKSAPRRPPLPLKPRLILPPSAHVNGATFGQPSIVSTISQLLGVELEAAAGAAGGRHDPGAALRHTRGPGELPGGGARQPALRG</sequence>
<protein>
    <submittedName>
        <fullName evidence="2">Uncharacterized protein</fullName>
    </submittedName>
</protein>
<feature type="region of interest" description="Disordered" evidence="1">
    <location>
        <begin position="288"/>
        <end position="322"/>
    </location>
</feature>
<dbReference type="EMBL" id="VIIS01000178">
    <property type="protein sequence ID" value="KAF0312295.1"/>
    <property type="molecule type" value="Genomic_DNA"/>
</dbReference>
<proteinExistence type="predicted"/>
<feature type="compositionally biased region" description="Basic and acidic residues" evidence="1">
    <location>
        <begin position="211"/>
        <end position="221"/>
    </location>
</feature>
<gene>
    <name evidence="2" type="ORF">FJT64_016901</name>
</gene>
<dbReference type="OrthoDB" id="6158299at2759"/>
<feature type="region of interest" description="Disordered" evidence="1">
    <location>
        <begin position="1"/>
        <end position="62"/>
    </location>
</feature>
<feature type="compositionally biased region" description="Polar residues" evidence="1">
    <location>
        <begin position="38"/>
        <end position="50"/>
    </location>
</feature>
<reference evidence="2 3" key="1">
    <citation type="submission" date="2019-07" db="EMBL/GenBank/DDBJ databases">
        <title>Draft genome assembly of a fouling barnacle, Amphibalanus amphitrite (Darwin, 1854): The first reference genome for Thecostraca.</title>
        <authorList>
            <person name="Kim W."/>
        </authorList>
    </citation>
    <scope>NUCLEOTIDE SEQUENCE [LARGE SCALE GENOMIC DNA]</scope>
    <source>
        <strain evidence="2">SNU_AA5</strain>
        <tissue evidence="2">Soma without cirri and trophi</tissue>
    </source>
</reference>
<dbReference type="Proteomes" id="UP000440578">
    <property type="component" value="Unassembled WGS sequence"/>
</dbReference>
<feature type="region of interest" description="Disordered" evidence="1">
    <location>
        <begin position="158"/>
        <end position="255"/>
    </location>
</feature>
<feature type="compositionally biased region" description="Basic and acidic residues" evidence="1">
    <location>
        <begin position="233"/>
        <end position="242"/>
    </location>
</feature>
<name>A0A6A4WZ88_AMPAM</name>
<evidence type="ECO:0000256" key="1">
    <source>
        <dbReference type="SAM" id="MobiDB-lite"/>
    </source>
</evidence>
<organism evidence="2 3">
    <name type="scientific">Amphibalanus amphitrite</name>
    <name type="common">Striped barnacle</name>
    <name type="synonym">Balanus amphitrite</name>
    <dbReference type="NCBI Taxonomy" id="1232801"/>
    <lineage>
        <taxon>Eukaryota</taxon>
        <taxon>Metazoa</taxon>
        <taxon>Ecdysozoa</taxon>
        <taxon>Arthropoda</taxon>
        <taxon>Crustacea</taxon>
        <taxon>Multicrustacea</taxon>
        <taxon>Cirripedia</taxon>
        <taxon>Thoracica</taxon>
        <taxon>Thoracicalcarea</taxon>
        <taxon>Balanomorpha</taxon>
        <taxon>Balanoidea</taxon>
        <taxon>Balanidae</taxon>
        <taxon>Amphibalaninae</taxon>
        <taxon>Amphibalanus</taxon>
    </lineage>
</organism>
<comment type="caution">
    <text evidence="2">The sequence shown here is derived from an EMBL/GenBank/DDBJ whole genome shotgun (WGS) entry which is preliminary data.</text>
</comment>
<evidence type="ECO:0000313" key="2">
    <source>
        <dbReference type="EMBL" id="KAF0312295.1"/>
    </source>
</evidence>
<keyword evidence="3" id="KW-1185">Reference proteome</keyword>
<dbReference type="AlphaFoldDB" id="A0A6A4WZ88"/>